<accession>A0A1M6B3Z9</accession>
<evidence type="ECO:0000313" key="6">
    <source>
        <dbReference type="EMBL" id="SHI43338.1"/>
    </source>
</evidence>
<feature type="signal peptide" evidence="4">
    <location>
        <begin position="1"/>
        <end position="22"/>
    </location>
</feature>
<evidence type="ECO:0000256" key="2">
    <source>
        <dbReference type="ARBA" id="ARBA00005695"/>
    </source>
</evidence>
<keyword evidence="7" id="KW-1185">Reference proteome</keyword>
<feature type="chain" id="PRO_5012861525" evidence="4">
    <location>
        <begin position="23"/>
        <end position="525"/>
    </location>
</feature>
<comment type="similarity">
    <text evidence="2">Belongs to the bacterial solute-binding protein 5 family.</text>
</comment>
<dbReference type="PANTHER" id="PTHR30290">
    <property type="entry name" value="PERIPLASMIC BINDING COMPONENT OF ABC TRANSPORTER"/>
    <property type="match status" value="1"/>
</dbReference>
<dbReference type="EMBL" id="FQYO01000001">
    <property type="protein sequence ID" value="SHI43338.1"/>
    <property type="molecule type" value="Genomic_DNA"/>
</dbReference>
<sequence>MTILRTMAVSATALLAATPLLAQERGGTLTYGRYADSLFLDPVLNDANVDIWILSNMYDTLLLPSEDGSGVEPGLATGYEVSEDGMTVTLTMREDIMFSDGSPITTDDVIWSLDRARNPDNGIWNFLLASVSEVTSPEDGMIRISLSQPDPAIIPALTVFNSAIMPQAAFEAADGETDAEKAEAFAQNPVGSGAFVLESWDRGSEMHLVRNEYYWADGEDGEKLPYLDAITFEVIPDDATRILRLQSGELDGAEMIPFARVQELQNDPNITMELFPSTYVHYITMNVRDEIGGEDNPLSDPLVREAMNYATNKEAIIQTVTFGVGTPMESYMSMATPLASGDGPLYPYDLERAQELMAQSGYPDGFSTSILALAGNQDDIGISTALQQMWGQIGIDLEIQQVDNATRTEEYRNGTFDMRVAGWTNDIADPGQITSYFAYSPTIDALHSGWMNEEVDSLFEASQSEIDVATRTEQYARIQEIFNTTGPIVPLYETPYPVALQNDVHGFVQIPLGNNIFRGAWIEQE</sequence>
<evidence type="ECO:0000256" key="3">
    <source>
        <dbReference type="ARBA" id="ARBA00022729"/>
    </source>
</evidence>
<dbReference type="GO" id="GO:0030288">
    <property type="term" value="C:outer membrane-bounded periplasmic space"/>
    <property type="evidence" value="ECO:0007669"/>
    <property type="project" value="UniProtKB-ARBA"/>
</dbReference>
<evidence type="ECO:0000256" key="1">
    <source>
        <dbReference type="ARBA" id="ARBA00004418"/>
    </source>
</evidence>
<gene>
    <name evidence="6" type="ORF">SAMN05444417_0761</name>
</gene>
<name>A0A1M6B3Z9_9RHOB</name>
<dbReference type="InterPro" id="IPR030678">
    <property type="entry name" value="Peptide/Ni-bd"/>
</dbReference>
<evidence type="ECO:0000259" key="5">
    <source>
        <dbReference type="Pfam" id="PF00496"/>
    </source>
</evidence>
<dbReference type="Pfam" id="PF00496">
    <property type="entry name" value="SBP_bac_5"/>
    <property type="match status" value="1"/>
</dbReference>
<dbReference type="PIRSF" id="PIRSF002741">
    <property type="entry name" value="MppA"/>
    <property type="match status" value="1"/>
</dbReference>
<dbReference type="InterPro" id="IPR000914">
    <property type="entry name" value="SBP_5_dom"/>
</dbReference>
<dbReference type="SUPFAM" id="SSF53850">
    <property type="entry name" value="Periplasmic binding protein-like II"/>
    <property type="match status" value="1"/>
</dbReference>
<keyword evidence="3 4" id="KW-0732">Signal</keyword>
<dbReference type="InterPro" id="IPR039424">
    <property type="entry name" value="SBP_5"/>
</dbReference>
<dbReference type="STRING" id="1447782.SAMN05444417_0761"/>
<dbReference type="CDD" id="cd00995">
    <property type="entry name" value="PBP2_NikA_DppA_OppA_like"/>
    <property type="match status" value="1"/>
</dbReference>
<dbReference type="GO" id="GO:1904680">
    <property type="term" value="F:peptide transmembrane transporter activity"/>
    <property type="evidence" value="ECO:0007669"/>
    <property type="project" value="TreeGrafter"/>
</dbReference>
<proteinExistence type="inferred from homology"/>
<protein>
    <submittedName>
        <fullName evidence="6">Peptide/nickel transport system substrate-binding protein</fullName>
    </submittedName>
</protein>
<dbReference type="OrthoDB" id="9803988at2"/>
<dbReference type="Proteomes" id="UP000184292">
    <property type="component" value="Unassembled WGS sequence"/>
</dbReference>
<dbReference type="Gene3D" id="3.40.190.10">
    <property type="entry name" value="Periplasmic binding protein-like II"/>
    <property type="match status" value="1"/>
</dbReference>
<feature type="domain" description="Solute-binding protein family 5" evidence="5">
    <location>
        <begin position="71"/>
        <end position="440"/>
    </location>
</feature>
<comment type="subcellular location">
    <subcellularLocation>
        <location evidence="1">Periplasm</location>
    </subcellularLocation>
</comment>
<dbReference type="PANTHER" id="PTHR30290:SF38">
    <property type="entry name" value="D,D-DIPEPTIDE-BINDING PERIPLASMIC PROTEIN DDPA-RELATED"/>
    <property type="match status" value="1"/>
</dbReference>
<dbReference type="GO" id="GO:0015833">
    <property type="term" value="P:peptide transport"/>
    <property type="evidence" value="ECO:0007669"/>
    <property type="project" value="TreeGrafter"/>
</dbReference>
<evidence type="ECO:0000313" key="7">
    <source>
        <dbReference type="Proteomes" id="UP000184292"/>
    </source>
</evidence>
<dbReference type="RefSeq" id="WP_073326448.1">
    <property type="nucleotide sequence ID" value="NZ_FQYO01000001.1"/>
</dbReference>
<organism evidence="6 7">
    <name type="scientific">Wenxinia saemankumensis</name>
    <dbReference type="NCBI Taxonomy" id="1447782"/>
    <lineage>
        <taxon>Bacteria</taxon>
        <taxon>Pseudomonadati</taxon>
        <taxon>Pseudomonadota</taxon>
        <taxon>Alphaproteobacteria</taxon>
        <taxon>Rhodobacterales</taxon>
        <taxon>Roseobacteraceae</taxon>
        <taxon>Wenxinia</taxon>
    </lineage>
</organism>
<evidence type="ECO:0000256" key="4">
    <source>
        <dbReference type="SAM" id="SignalP"/>
    </source>
</evidence>
<reference evidence="6 7" key="1">
    <citation type="submission" date="2016-11" db="EMBL/GenBank/DDBJ databases">
        <authorList>
            <person name="Jaros S."/>
            <person name="Januszkiewicz K."/>
            <person name="Wedrychowicz H."/>
        </authorList>
    </citation>
    <scope>NUCLEOTIDE SEQUENCE [LARGE SCALE GENOMIC DNA]</scope>
    <source>
        <strain evidence="6 7">DSM 100565</strain>
    </source>
</reference>
<dbReference type="AlphaFoldDB" id="A0A1M6B3Z9"/>
<dbReference type="Gene3D" id="3.10.105.10">
    <property type="entry name" value="Dipeptide-binding Protein, Domain 3"/>
    <property type="match status" value="1"/>
</dbReference>
<dbReference type="GO" id="GO:0043190">
    <property type="term" value="C:ATP-binding cassette (ABC) transporter complex"/>
    <property type="evidence" value="ECO:0007669"/>
    <property type="project" value="InterPro"/>
</dbReference>